<proteinExistence type="inferred from homology"/>
<evidence type="ECO:0000313" key="12">
    <source>
        <dbReference type="EMBL" id="SHF76917.1"/>
    </source>
</evidence>
<dbReference type="Proteomes" id="UP000184509">
    <property type="component" value="Unassembled WGS sequence"/>
</dbReference>
<comment type="catalytic activity">
    <reaction evidence="8">
        <text>alpha-D-glucose = beta-D-glucose</text>
        <dbReference type="Rhea" id="RHEA:10264"/>
        <dbReference type="ChEBI" id="CHEBI:15903"/>
        <dbReference type="ChEBI" id="CHEBI:17925"/>
        <dbReference type="EC" id="5.1.3.3"/>
    </reaction>
</comment>
<sequence length="378" mass="41555">MVYKKIILSLLAVFTLLTACKCHQELSLSGLRCKDFDANVNGQITKLYVLKNTHGMEVCITNYGARVVSIMAPDRNGRMEDVVCGFSNIKDYISQKQNFGATIGRYAGRILNSTFKIDSVQYKLKPNTGIHSAHGGDPGFAAKIWQAEQVAGNVLRLKYLSVNGENGFPGNLNVKVIYTLTNNNELDIDYTATVTDSPTVVNLTHHSFFNISGNLNTTVEKQLLYVNANGYTPYDSLKCVTGEIAPVAGTPFDFTSPHSIGERINANNSQLQVTGGYDHTFVLNTHGKDTCLAAKLKDPQSGRVLEVYTDEPGLHVYTANGLKGKLVGKGGIAYQTRNSICLETLHFADSPNKPQFPTTVLRPGQKYRSHCIYRFIAE</sequence>
<name>A0A1M5ECJ6_9BACE</name>
<comment type="similarity">
    <text evidence="3 8">Belongs to the aldose epimerase family.</text>
</comment>
<dbReference type="InterPro" id="IPR014718">
    <property type="entry name" value="GH-type_carb-bd"/>
</dbReference>
<comment type="cofactor">
    <cofactor evidence="1">
        <name>Ca(2+)</name>
        <dbReference type="ChEBI" id="CHEBI:29108"/>
    </cofactor>
</comment>
<dbReference type="PANTHER" id="PTHR10091">
    <property type="entry name" value="ALDOSE-1-EPIMERASE"/>
    <property type="match status" value="1"/>
</dbReference>
<dbReference type="CDD" id="cd09019">
    <property type="entry name" value="galactose_mutarotase_like"/>
    <property type="match status" value="1"/>
</dbReference>
<dbReference type="AlphaFoldDB" id="A0A1M5ECJ6"/>
<dbReference type="GO" id="GO:0005737">
    <property type="term" value="C:cytoplasm"/>
    <property type="evidence" value="ECO:0007669"/>
    <property type="project" value="TreeGrafter"/>
</dbReference>
<feature type="active site" description="Proton donor" evidence="9">
    <location>
        <position position="206"/>
    </location>
</feature>
<dbReference type="InterPro" id="IPR008183">
    <property type="entry name" value="Aldose_1/G6P_1-epimerase"/>
</dbReference>
<evidence type="ECO:0000256" key="7">
    <source>
        <dbReference type="ARBA" id="ARBA00023277"/>
    </source>
</evidence>
<protein>
    <recommendedName>
        <fullName evidence="8">Aldose 1-epimerase</fullName>
        <ecNumber evidence="8">5.1.3.3</ecNumber>
    </recommendedName>
</protein>
<dbReference type="EC" id="5.1.3.3" evidence="8"/>
<evidence type="ECO:0000256" key="4">
    <source>
        <dbReference type="ARBA" id="ARBA00011245"/>
    </source>
</evidence>
<evidence type="ECO:0000256" key="5">
    <source>
        <dbReference type="ARBA" id="ARBA00022837"/>
    </source>
</evidence>
<feature type="chain" id="PRO_5013223017" description="Aldose 1-epimerase" evidence="11">
    <location>
        <begin position="20"/>
        <end position="378"/>
    </location>
</feature>
<dbReference type="RefSeq" id="WP_245797108.1">
    <property type="nucleotide sequence ID" value="NZ_FQTV01000013.1"/>
</dbReference>
<evidence type="ECO:0000256" key="9">
    <source>
        <dbReference type="PIRSR" id="PIRSR005096-1"/>
    </source>
</evidence>
<evidence type="ECO:0000256" key="10">
    <source>
        <dbReference type="PIRSR" id="PIRSR005096-2"/>
    </source>
</evidence>
<organism evidence="12 13">
    <name type="scientific">Bacteroides luti</name>
    <dbReference type="NCBI Taxonomy" id="1297750"/>
    <lineage>
        <taxon>Bacteria</taxon>
        <taxon>Pseudomonadati</taxon>
        <taxon>Bacteroidota</taxon>
        <taxon>Bacteroidia</taxon>
        <taxon>Bacteroidales</taxon>
        <taxon>Bacteroidaceae</taxon>
        <taxon>Bacteroides</taxon>
    </lineage>
</organism>
<dbReference type="InterPro" id="IPR011013">
    <property type="entry name" value="Gal_mutarotase_sf_dom"/>
</dbReference>
<reference evidence="12 13" key="1">
    <citation type="submission" date="2016-11" db="EMBL/GenBank/DDBJ databases">
        <authorList>
            <person name="Jaros S."/>
            <person name="Januszkiewicz K."/>
            <person name="Wedrychowicz H."/>
        </authorList>
    </citation>
    <scope>NUCLEOTIDE SEQUENCE [LARGE SCALE GENOMIC DNA]</scope>
    <source>
        <strain evidence="12 13">DSM 26991</strain>
    </source>
</reference>
<keyword evidence="7 8" id="KW-0119">Carbohydrate metabolism</keyword>
<gene>
    <name evidence="12" type="ORF">SAMN05444405_11383</name>
</gene>
<dbReference type="InterPro" id="IPR015443">
    <property type="entry name" value="Aldose_1-epimerase"/>
</dbReference>
<evidence type="ECO:0000256" key="3">
    <source>
        <dbReference type="ARBA" id="ARBA00006206"/>
    </source>
</evidence>
<accession>A0A1M5ECJ6</accession>
<evidence type="ECO:0000256" key="8">
    <source>
        <dbReference type="PIRNR" id="PIRNR005096"/>
    </source>
</evidence>
<dbReference type="EMBL" id="FQTV01000013">
    <property type="protein sequence ID" value="SHF76917.1"/>
    <property type="molecule type" value="Genomic_DNA"/>
</dbReference>
<evidence type="ECO:0000313" key="13">
    <source>
        <dbReference type="Proteomes" id="UP000184509"/>
    </source>
</evidence>
<dbReference type="Gene3D" id="2.70.98.10">
    <property type="match status" value="1"/>
</dbReference>
<evidence type="ECO:0000256" key="2">
    <source>
        <dbReference type="ARBA" id="ARBA00005028"/>
    </source>
</evidence>
<dbReference type="GO" id="GO:0033499">
    <property type="term" value="P:galactose catabolic process via UDP-galactose, Leloir pathway"/>
    <property type="evidence" value="ECO:0007669"/>
    <property type="project" value="TreeGrafter"/>
</dbReference>
<dbReference type="SUPFAM" id="SSF74650">
    <property type="entry name" value="Galactose mutarotase-like"/>
    <property type="match status" value="1"/>
</dbReference>
<keyword evidence="6 8" id="KW-0413">Isomerase</keyword>
<dbReference type="GO" id="GO:0006006">
    <property type="term" value="P:glucose metabolic process"/>
    <property type="evidence" value="ECO:0007669"/>
    <property type="project" value="TreeGrafter"/>
</dbReference>
<dbReference type="STRING" id="1297750.SAMN05444405_11383"/>
<keyword evidence="11" id="KW-0732">Signal</keyword>
<dbReference type="GO" id="GO:0030246">
    <property type="term" value="F:carbohydrate binding"/>
    <property type="evidence" value="ECO:0007669"/>
    <property type="project" value="InterPro"/>
</dbReference>
<dbReference type="NCBIfam" id="NF008277">
    <property type="entry name" value="PRK11055.1"/>
    <property type="match status" value="1"/>
</dbReference>
<comment type="pathway">
    <text evidence="2 8">Carbohydrate metabolism; hexose metabolism.</text>
</comment>
<feature type="binding site" evidence="10">
    <location>
        <position position="278"/>
    </location>
    <ligand>
        <name>beta-D-galactose</name>
        <dbReference type="ChEBI" id="CHEBI:27667"/>
    </ligand>
</feature>
<dbReference type="PANTHER" id="PTHR10091:SF0">
    <property type="entry name" value="GALACTOSE MUTAROTASE"/>
    <property type="match status" value="1"/>
</dbReference>
<dbReference type="PROSITE" id="PS51257">
    <property type="entry name" value="PROKAR_LIPOPROTEIN"/>
    <property type="match status" value="1"/>
</dbReference>
<feature type="signal peptide" evidence="11">
    <location>
        <begin position="1"/>
        <end position="19"/>
    </location>
</feature>
<feature type="active site" description="Proton acceptor" evidence="9">
    <location>
        <position position="343"/>
    </location>
</feature>
<dbReference type="InterPro" id="IPR047215">
    <property type="entry name" value="Galactose_mutarotase-like"/>
</dbReference>
<evidence type="ECO:0000256" key="11">
    <source>
        <dbReference type="SAM" id="SignalP"/>
    </source>
</evidence>
<dbReference type="Pfam" id="PF01263">
    <property type="entry name" value="Aldose_epim"/>
    <property type="match status" value="1"/>
</dbReference>
<keyword evidence="5" id="KW-0106">Calcium</keyword>
<keyword evidence="13" id="KW-1185">Reference proteome</keyword>
<dbReference type="GO" id="GO:0004034">
    <property type="term" value="F:aldose 1-epimerase activity"/>
    <property type="evidence" value="ECO:0007669"/>
    <property type="project" value="UniProtKB-EC"/>
</dbReference>
<dbReference type="UniPathway" id="UPA00242"/>
<evidence type="ECO:0000256" key="1">
    <source>
        <dbReference type="ARBA" id="ARBA00001913"/>
    </source>
</evidence>
<dbReference type="PIRSF" id="PIRSF005096">
    <property type="entry name" value="GALM"/>
    <property type="match status" value="1"/>
</dbReference>
<comment type="subunit">
    <text evidence="4">Monomer.</text>
</comment>
<evidence type="ECO:0000256" key="6">
    <source>
        <dbReference type="ARBA" id="ARBA00023235"/>
    </source>
</evidence>